<feature type="transmembrane region" description="Helical" evidence="8">
    <location>
        <begin position="118"/>
        <end position="137"/>
    </location>
</feature>
<dbReference type="KEGG" id="pti:PHATRDRAFT_2037"/>
<keyword evidence="2 7" id="KW-0812">Transmembrane</keyword>
<dbReference type="InterPro" id="IPR046342">
    <property type="entry name" value="CBS_dom_sf"/>
</dbReference>
<dbReference type="InterPro" id="IPR045095">
    <property type="entry name" value="ACDP"/>
</dbReference>
<dbReference type="OrthoDB" id="5353557at2759"/>
<feature type="non-terminal residue" evidence="12">
    <location>
        <position position="1"/>
    </location>
</feature>
<comment type="subcellular location">
    <subcellularLocation>
        <location evidence="1">Membrane</location>
        <topology evidence="1">Multi-pass membrane protein</topology>
    </subcellularLocation>
</comment>
<feature type="domain" description="CBS" evidence="10">
    <location>
        <begin position="190"/>
        <end position="258"/>
    </location>
</feature>
<feature type="signal peptide" evidence="9">
    <location>
        <begin position="1"/>
        <end position="19"/>
    </location>
</feature>
<gene>
    <name evidence="12" type="ORF">PHATRDRAFT_2037</name>
</gene>
<feature type="transmembrane region" description="Helical" evidence="8">
    <location>
        <begin position="78"/>
        <end position="98"/>
    </location>
</feature>
<dbReference type="GO" id="GO:0010960">
    <property type="term" value="P:magnesium ion homeostasis"/>
    <property type="evidence" value="ECO:0007669"/>
    <property type="project" value="InterPro"/>
</dbReference>
<dbReference type="InterPro" id="IPR044751">
    <property type="entry name" value="Ion_transp-like_CBS"/>
</dbReference>
<name>B7G344_PHATC</name>
<keyword evidence="6" id="KW-0129">CBS domain</keyword>
<dbReference type="PaxDb" id="2850-Phatr2037"/>
<keyword evidence="9" id="KW-0732">Signal</keyword>
<evidence type="ECO:0000256" key="1">
    <source>
        <dbReference type="ARBA" id="ARBA00004141"/>
    </source>
</evidence>
<keyword evidence="5 7" id="KW-0472">Membrane</keyword>
<feature type="chain" id="PRO_5002855338" description="CNNM transmembrane domain-containing protein" evidence="9">
    <location>
        <begin position="20"/>
        <end position="347"/>
    </location>
</feature>
<dbReference type="STRING" id="556484.B7G344"/>
<evidence type="ECO:0000313" key="13">
    <source>
        <dbReference type="Proteomes" id="UP000000759"/>
    </source>
</evidence>
<dbReference type="EMBL" id="CM000615">
    <property type="protein sequence ID" value="EEC46766.1"/>
    <property type="molecule type" value="Genomic_DNA"/>
</dbReference>
<feature type="domain" description="CNNM transmembrane" evidence="11">
    <location>
        <begin position="1"/>
        <end position="171"/>
    </location>
</feature>
<evidence type="ECO:0008006" key="14">
    <source>
        <dbReference type="Google" id="ProtNLM"/>
    </source>
</evidence>
<evidence type="ECO:0000313" key="12">
    <source>
        <dbReference type="EMBL" id="EEC46766.1"/>
    </source>
</evidence>
<evidence type="ECO:0000259" key="11">
    <source>
        <dbReference type="PROSITE" id="PS51846"/>
    </source>
</evidence>
<evidence type="ECO:0000256" key="7">
    <source>
        <dbReference type="PROSITE-ProRule" id="PRU01193"/>
    </source>
</evidence>
<reference evidence="13" key="2">
    <citation type="submission" date="2008-08" db="EMBL/GenBank/DDBJ databases">
        <authorList>
            <consortium name="Diatom Consortium"/>
            <person name="Grigoriev I."/>
            <person name="Grimwood J."/>
            <person name="Kuo A."/>
            <person name="Otillar R.P."/>
            <person name="Salamov A."/>
            <person name="Detter J.C."/>
            <person name="Lindquist E."/>
            <person name="Shapiro H."/>
            <person name="Lucas S."/>
            <person name="Glavina del Rio T."/>
            <person name="Pitluck S."/>
            <person name="Rokhsar D."/>
            <person name="Bowler C."/>
        </authorList>
    </citation>
    <scope>GENOME REANNOTATION</scope>
    <source>
        <strain evidence="13">CCAP 1055/1</strain>
    </source>
</reference>
<evidence type="ECO:0000256" key="9">
    <source>
        <dbReference type="SAM" id="SignalP"/>
    </source>
</evidence>
<dbReference type="PROSITE" id="PS51846">
    <property type="entry name" value="CNNM"/>
    <property type="match status" value="1"/>
</dbReference>
<accession>B7G344</accession>
<dbReference type="AlphaFoldDB" id="B7G344"/>
<evidence type="ECO:0000259" key="10">
    <source>
        <dbReference type="PROSITE" id="PS51371"/>
    </source>
</evidence>
<dbReference type="InterPro" id="IPR002550">
    <property type="entry name" value="CNNM"/>
</dbReference>
<dbReference type="HOGENOM" id="CLU_011310_1_3_1"/>
<dbReference type="GO" id="GO:0016020">
    <property type="term" value="C:membrane"/>
    <property type="evidence" value="ECO:0007669"/>
    <property type="project" value="UniProtKB-SubCell"/>
</dbReference>
<keyword evidence="3" id="KW-0677">Repeat</keyword>
<feature type="non-terminal residue" evidence="12">
    <location>
        <position position="347"/>
    </location>
</feature>
<dbReference type="eggNOG" id="KOG2118">
    <property type="taxonomic scope" value="Eukaryota"/>
</dbReference>
<organism evidence="12 13">
    <name type="scientific">Phaeodactylum tricornutum (strain CCAP 1055/1)</name>
    <dbReference type="NCBI Taxonomy" id="556484"/>
    <lineage>
        <taxon>Eukaryota</taxon>
        <taxon>Sar</taxon>
        <taxon>Stramenopiles</taxon>
        <taxon>Ochrophyta</taxon>
        <taxon>Bacillariophyta</taxon>
        <taxon>Bacillariophyceae</taxon>
        <taxon>Bacillariophycidae</taxon>
        <taxon>Naviculales</taxon>
        <taxon>Phaeodactylaceae</taxon>
        <taxon>Phaeodactylum</taxon>
    </lineage>
</organism>
<dbReference type="Proteomes" id="UP000000759">
    <property type="component" value="Chromosome 13"/>
</dbReference>
<dbReference type="RefSeq" id="XP_002181552.1">
    <property type="nucleotide sequence ID" value="XM_002181516.1"/>
</dbReference>
<evidence type="ECO:0000256" key="6">
    <source>
        <dbReference type="PROSITE-ProRule" id="PRU00703"/>
    </source>
</evidence>
<dbReference type="Pfam" id="PF00571">
    <property type="entry name" value="CBS"/>
    <property type="match status" value="1"/>
</dbReference>
<dbReference type="PANTHER" id="PTHR12064:SF94">
    <property type="entry name" value="UNEXTENDED PROTEIN"/>
    <property type="match status" value="1"/>
</dbReference>
<dbReference type="PANTHER" id="PTHR12064">
    <property type="entry name" value="METAL TRANSPORTER CNNM"/>
    <property type="match status" value="1"/>
</dbReference>
<keyword evidence="4 7" id="KW-1133">Transmembrane helix</keyword>
<sequence>IIIGVLISLSALFSGLTLGLMSLDKTGLEIVMHGDDVTNARYASDIFPVRENGNLLLCTLLLGNVAVNALLSIMMGDIAGGLIGFLSSTFLIVIFGEIIPQAACSRYALLIGSKTVPLVRVILVLFYPIAAPLAYMLDKLLGAELATIYSSAELMKLLQIHVENEAMDQDTAVAMRGALKYKDTTVKEVMTPLSNTFMLSVDEKLSFETIAKIFKTGYSRIPVYEISTRLSLGFQNNVIGLLFVKDLIFIDPEDETRVADFVQIFGRGVHVVWPDDKLGDVLRELKLGKSHMALVRDVNNNDASVDPFYEIKGIITLEDIVEEILGDEIVDETDAFVDGSHAVKVDR</sequence>
<evidence type="ECO:0000256" key="5">
    <source>
        <dbReference type="ARBA" id="ARBA00023136"/>
    </source>
</evidence>
<dbReference type="SUPFAM" id="SSF54631">
    <property type="entry name" value="CBS-domain pair"/>
    <property type="match status" value="1"/>
</dbReference>
<dbReference type="InParanoid" id="B7G344"/>
<proteinExistence type="predicted"/>
<dbReference type="FunFam" id="3.10.580.10:FF:000006">
    <property type="entry name" value="DUF21 and CBS domain protein"/>
    <property type="match status" value="1"/>
</dbReference>
<evidence type="ECO:0000256" key="8">
    <source>
        <dbReference type="SAM" id="Phobius"/>
    </source>
</evidence>
<feature type="domain" description="CBS" evidence="10">
    <location>
        <begin position="265"/>
        <end position="332"/>
    </location>
</feature>
<dbReference type="Gene3D" id="3.10.580.10">
    <property type="entry name" value="CBS-domain"/>
    <property type="match status" value="1"/>
</dbReference>
<keyword evidence="13" id="KW-1185">Reference proteome</keyword>
<evidence type="ECO:0000256" key="4">
    <source>
        <dbReference type="ARBA" id="ARBA00022989"/>
    </source>
</evidence>
<evidence type="ECO:0000256" key="3">
    <source>
        <dbReference type="ARBA" id="ARBA00022737"/>
    </source>
</evidence>
<evidence type="ECO:0000256" key="2">
    <source>
        <dbReference type="ARBA" id="ARBA00022692"/>
    </source>
</evidence>
<reference evidence="12 13" key="1">
    <citation type="journal article" date="2008" name="Nature">
        <title>The Phaeodactylum genome reveals the evolutionary history of diatom genomes.</title>
        <authorList>
            <person name="Bowler C."/>
            <person name="Allen A.E."/>
            <person name="Badger J.H."/>
            <person name="Grimwood J."/>
            <person name="Jabbari K."/>
            <person name="Kuo A."/>
            <person name="Maheswari U."/>
            <person name="Martens C."/>
            <person name="Maumus F."/>
            <person name="Otillar R.P."/>
            <person name="Rayko E."/>
            <person name="Salamov A."/>
            <person name="Vandepoele K."/>
            <person name="Beszteri B."/>
            <person name="Gruber A."/>
            <person name="Heijde M."/>
            <person name="Katinka M."/>
            <person name="Mock T."/>
            <person name="Valentin K."/>
            <person name="Verret F."/>
            <person name="Berges J.A."/>
            <person name="Brownlee C."/>
            <person name="Cadoret J.P."/>
            <person name="Chiovitti A."/>
            <person name="Choi C.J."/>
            <person name="Coesel S."/>
            <person name="De Martino A."/>
            <person name="Detter J.C."/>
            <person name="Durkin C."/>
            <person name="Falciatore A."/>
            <person name="Fournet J."/>
            <person name="Haruta M."/>
            <person name="Huysman M.J."/>
            <person name="Jenkins B.D."/>
            <person name="Jiroutova K."/>
            <person name="Jorgensen R.E."/>
            <person name="Joubert Y."/>
            <person name="Kaplan A."/>
            <person name="Kroger N."/>
            <person name="Kroth P.G."/>
            <person name="La Roche J."/>
            <person name="Lindquist E."/>
            <person name="Lommer M."/>
            <person name="Martin-Jezequel V."/>
            <person name="Lopez P.J."/>
            <person name="Lucas S."/>
            <person name="Mangogna M."/>
            <person name="McGinnis K."/>
            <person name="Medlin L.K."/>
            <person name="Montsant A."/>
            <person name="Oudot-Le Secq M.P."/>
            <person name="Napoli C."/>
            <person name="Obornik M."/>
            <person name="Parker M.S."/>
            <person name="Petit J.L."/>
            <person name="Porcel B.M."/>
            <person name="Poulsen N."/>
            <person name="Robison M."/>
            <person name="Rychlewski L."/>
            <person name="Rynearson T.A."/>
            <person name="Schmutz J."/>
            <person name="Shapiro H."/>
            <person name="Siaut M."/>
            <person name="Stanley M."/>
            <person name="Sussman M.R."/>
            <person name="Taylor A.R."/>
            <person name="Vardi A."/>
            <person name="von Dassow P."/>
            <person name="Vyverman W."/>
            <person name="Willis A."/>
            <person name="Wyrwicz L.S."/>
            <person name="Rokhsar D.S."/>
            <person name="Weissenbach J."/>
            <person name="Armbrust E.V."/>
            <person name="Green B.R."/>
            <person name="Van de Peer Y."/>
            <person name="Grigoriev I.V."/>
        </authorList>
    </citation>
    <scope>NUCLEOTIDE SEQUENCE [LARGE SCALE GENOMIC DNA]</scope>
    <source>
        <strain evidence="12 13">CCAP 1055/1</strain>
    </source>
</reference>
<protein>
    <recommendedName>
        <fullName evidence="14">CNNM transmembrane domain-containing protein</fullName>
    </recommendedName>
</protein>
<dbReference type="Pfam" id="PF01595">
    <property type="entry name" value="CNNM"/>
    <property type="match status" value="1"/>
</dbReference>
<dbReference type="CDD" id="cd04590">
    <property type="entry name" value="CBS_pair_CorC_HlyC_assoc"/>
    <property type="match status" value="1"/>
</dbReference>
<dbReference type="InterPro" id="IPR000644">
    <property type="entry name" value="CBS_dom"/>
</dbReference>
<dbReference type="PROSITE" id="PS51371">
    <property type="entry name" value="CBS"/>
    <property type="match status" value="2"/>
</dbReference>
<dbReference type="GeneID" id="7202519"/>